<dbReference type="RefSeq" id="WP_053782967.1">
    <property type="nucleotide sequence ID" value="NZ_LITU01000071.1"/>
</dbReference>
<accession>A0A0M9BL64</accession>
<organism evidence="1 2">
    <name type="scientific">Paenibacillus xylanivorans</name>
    <dbReference type="NCBI Taxonomy" id="1705561"/>
    <lineage>
        <taxon>Bacteria</taxon>
        <taxon>Bacillati</taxon>
        <taxon>Bacillota</taxon>
        <taxon>Bacilli</taxon>
        <taxon>Bacillales</taxon>
        <taxon>Paenibacillaceae</taxon>
        <taxon>Paenibacillus</taxon>
    </lineage>
</organism>
<dbReference type="OrthoDB" id="3078186at2"/>
<evidence type="ECO:0000313" key="1">
    <source>
        <dbReference type="EMBL" id="KOY14209.1"/>
    </source>
</evidence>
<keyword evidence="2" id="KW-1185">Reference proteome</keyword>
<name>A0A0M9BL64_9BACL</name>
<dbReference type="Proteomes" id="UP000037688">
    <property type="component" value="Unassembled WGS sequence"/>
</dbReference>
<protein>
    <submittedName>
        <fullName evidence="1">Uncharacterized protein</fullName>
    </submittedName>
</protein>
<reference evidence="1 2" key="1">
    <citation type="submission" date="2015-08" db="EMBL/GenBank/DDBJ databases">
        <title>Draft genome sequence of cellulolytic and xylanolytic Paenibacillus sp. A59, isolated from a decaying forest soil from Patagonia, Argentina.</title>
        <authorList>
            <person name="Ghio S."/>
            <person name="Caceres A.M."/>
            <person name="Talia P."/>
            <person name="Grasso D."/>
            <person name="Campos E."/>
        </authorList>
    </citation>
    <scope>NUCLEOTIDE SEQUENCE [LARGE SCALE GENOMIC DNA]</scope>
    <source>
        <strain evidence="1 2">A59</strain>
    </source>
</reference>
<evidence type="ECO:0000313" key="2">
    <source>
        <dbReference type="Proteomes" id="UP000037688"/>
    </source>
</evidence>
<dbReference type="AlphaFoldDB" id="A0A0M9BL64"/>
<gene>
    <name evidence="1" type="ORF">AMS66_22705</name>
</gene>
<dbReference type="PATRIC" id="fig|1705561.3.peg.4741"/>
<sequence>MKNFAEELVYWYLRFNGFYPLTNFVLHRQGLRDNHQSADADLLAVRPKFVSEDVGGEHRDEEIFRHFSPLTNIGLICEVKSGNQVNWERLYLQREDRISYCLRRIGFFSENKVRHHTEILKSHQVSKGQFHEVGKLLVTKRQMNIPGFICLSMDHVEAFIMKRIDLFPHEKGGAKLHFDSDMIQYMIWKRGI</sequence>
<comment type="caution">
    <text evidence="1">The sequence shown here is derived from an EMBL/GenBank/DDBJ whole genome shotgun (WGS) entry which is preliminary data.</text>
</comment>
<proteinExistence type="predicted"/>
<dbReference type="EMBL" id="LITU01000071">
    <property type="protein sequence ID" value="KOY14209.1"/>
    <property type="molecule type" value="Genomic_DNA"/>
</dbReference>